<feature type="domain" description="Polymerase/histidinol phosphatase N-terminal" evidence="1">
    <location>
        <begin position="5"/>
        <end position="80"/>
    </location>
</feature>
<dbReference type="EMBL" id="DVOF01000058">
    <property type="protein sequence ID" value="HIV02307.1"/>
    <property type="molecule type" value="Genomic_DNA"/>
</dbReference>
<dbReference type="Proteomes" id="UP000886743">
    <property type="component" value="Unassembled WGS sequence"/>
</dbReference>
<reference evidence="2" key="2">
    <citation type="journal article" date="2021" name="PeerJ">
        <title>Extensive microbial diversity within the chicken gut microbiome revealed by metagenomics and culture.</title>
        <authorList>
            <person name="Gilroy R."/>
            <person name="Ravi A."/>
            <person name="Getino M."/>
            <person name="Pursley I."/>
            <person name="Horton D.L."/>
            <person name="Alikhan N.F."/>
            <person name="Baker D."/>
            <person name="Gharbi K."/>
            <person name="Hall N."/>
            <person name="Watson M."/>
            <person name="Adriaenssens E.M."/>
            <person name="Foster-Nyarko E."/>
            <person name="Jarju S."/>
            <person name="Secka A."/>
            <person name="Antonio M."/>
            <person name="Oren A."/>
            <person name="Chaudhuri R.R."/>
            <person name="La Ragione R."/>
            <person name="Hildebrand F."/>
            <person name="Pallen M.J."/>
        </authorList>
    </citation>
    <scope>NUCLEOTIDE SEQUENCE</scope>
    <source>
        <strain evidence="2">4920</strain>
    </source>
</reference>
<dbReference type="Gene3D" id="3.20.20.140">
    <property type="entry name" value="Metal-dependent hydrolases"/>
    <property type="match status" value="1"/>
</dbReference>
<dbReference type="CDD" id="cd07437">
    <property type="entry name" value="PHP_HisPPase_Ycdx_like"/>
    <property type="match status" value="1"/>
</dbReference>
<organism evidence="2 3">
    <name type="scientific">Candidatus Aphodoplasma excrementigallinarum</name>
    <dbReference type="NCBI Taxonomy" id="2840673"/>
    <lineage>
        <taxon>Bacteria</taxon>
        <taxon>Bacillati</taxon>
        <taxon>Bacillota</taxon>
        <taxon>Clostridia</taxon>
        <taxon>Eubacteriales</taxon>
        <taxon>Candidatus Aphodoplasma</taxon>
    </lineage>
</organism>
<evidence type="ECO:0000313" key="2">
    <source>
        <dbReference type="EMBL" id="HIV02307.1"/>
    </source>
</evidence>
<sequence length="241" mass="26427">MKILVDTHTHTSASAHAYSTLEENVRHAADIGLEAIAMTNHAPGMPDAPHIWHFMNMAANIPREIGGVKILYGVEADILDTDGTLDIEAGVLSMLDVVIASMHRDTFTPQTRKAHTQAYLNVLQNPYVDIIGHSGSPDYEYNVDTVLALAKKEGKMIEINNNSHLVRRGNIENCKHIAQRCMELGVYVVVGSDAHISCNVGNFSEAVNMLSEIGFPEELIANTSLDKFLSILRQRKLVGGL</sequence>
<comment type="caution">
    <text evidence="2">The sequence shown here is derived from an EMBL/GenBank/DDBJ whole genome shotgun (WGS) entry which is preliminary data.</text>
</comment>
<dbReference type="PANTHER" id="PTHR36928">
    <property type="entry name" value="PHOSPHATASE YCDX-RELATED"/>
    <property type="match status" value="1"/>
</dbReference>
<dbReference type="GO" id="GO:0008270">
    <property type="term" value="F:zinc ion binding"/>
    <property type="evidence" value="ECO:0007669"/>
    <property type="project" value="TreeGrafter"/>
</dbReference>
<dbReference type="NCBIfam" id="NF006702">
    <property type="entry name" value="PRK09248.1"/>
    <property type="match status" value="1"/>
</dbReference>
<accession>A0A9D1SZS8</accession>
<dbReference type="PANTHER" id="PTHR36928:SF1">
    <property type="entry name" value="PHOSPHATASE YCDX-RELATED"/>
    <property type="match status" value="1"/>
</dbReference>
<dbReference type="SUPFAM" id="SSF89550">
    <property type="entry name" value="PHP domain-like"/>
    <property type="match status" value="1"/>
</dbReference>
<dbReference type="InterPro" id="IPR004013">
    <property type="entry name" value="PHP_dom"/>
</dbReference>
<protein>
    <submittedName>
        <fullName evidence="2">Phosphatase</fullName>
    </submittedName>
</protein>
<proteinExistence type="predicted"/>
<gene>
    <name evidence="2" type="ORF">IAC74_01935</name>
</gene>
<dbReference type="SMART" id="SM00481">
    <property type="entry name" value="POLIIIAc"/>
    <property type="match status" value="1"/>
</dbReference>
<evidence type="ECO:0000313" key="3">
    <source>
        <dbReference type="Proteomes" id="UP000886743"/>
    </source>
</evidence>
<dbReference type="InterPro" id="IPR050243">
    <property type="entry name" value="PHP_phosphatase"/>
</dbReference>
<dbReference type="GO" id="GO:0042578">
    <property type="term" value="F:phosphoric ester hydrolase activity"/>
    <property type="evidence" value="ECO:0007669"/>
    <property type="project" value="TreeGrafter"/>
</dbReference>
<dbReference type="Pfam" id="PF02811">
    <property type="entry name" value="PHP"/>
    <property type="match status" value="1"/>
</dbReference>
<reference evidence="2" key="1">
    <citation type="submission" date="2020-10" db="EMBL/GenBank/DDBJ databases">
        <authorList>
            <person name="Gilroy R."/>
        </authorList>
    </citation>
    <scope>NUCLEOTIDE SEQUENCE</scope>
    <source>
        <strain evidence="2">4920</strain>
    </source>
</reference>
<dbReference type="InterPro" id="IPR016195">
    <property type="entry name" value="Pol/histidinol_Pase-like"/>
</dbReference>
<name>A0A9D1SZS8_9FIRM</name>
<dbReference type="InterPro" id="IPR003141">
    <property type="entry name" value="Pol/His_phosphatase_N"/>
</dbReference>
<dbReference type="AlphaFoldDB" id="A0A9D1SZS8"/>
<evidence type="ECO:0000259" key="1">
    <source>
        <dbReference type="SMART" id="SM00481"/>
    </source>
</evidence>
<dbReference type="GO" id="GO:0005829">
    <property type="term" value="C:cytosol"/>
    <property type="evidence" value="ECO:0007669"/>
    <property type="project" value="TreeGrafter"/>
</dbReference>